<proteinExistence type="predicted"/>
<dbReference type="Gene3D" id="2.120.10.30">
    <property type="entry name" value="TolB, C-terminal domain"/>
    <property type="match status" value="1"/>
</dbReference>
<comment type="caution">
    <text evidence="2">The sequence shown here is derived from an EMBL/GenBank/DDBJ whole genome shotgun (WGS) entry which is preliminary data.</text>
</comment>
<dbReference type="Pfam" id="PF08450">
    <property type="entry name" value="SGL"/>
    <property type="match status" value="1"/>
</dbReference>
<evidence type="ECO:0000313" key="2">
    <source>
        <dbReference type="EMBL" id="NYI75872.1"/>
    </source>
</evidence>
<dbReference type="RefSeq" id="WP_179656543.1">
    <property type="nucleotide sequence ID" value="NZ_JACBZR010000001.1"/>
</dbReference>
<dbReference type="InterPro" id="IPR051262">
    <property type="entry name" value="SMP-30/CGR1_Lactonase"/>
</dbReference>
<evidence type="ECO:0000313" key="3">
    <source>
        <dbReference type="Proteomes" id="UP000564496"/>
    </source>
</evidence>
<protein>
    <submittedName>
        <fullName evidence="2">Sugar lactone lactonase YvrE</fullName>
    </submittedName>
</protein>
<sequence>MGLTPIKPFEAADLTQVGTGLNRPECVLAAPDGSLYTGDWTLGIARISPDGTTGPAVESDLIAQGFRPNGIALTADGDFLFANMGRAGGVWRVDRQGAVHPFAIEIAGRPIPRTNFVLVDGDKVWITISSLARHHEHFTAEEDSGQILLVRDGNVTLAADGLNWTNEMRISPDGSFLFVNETFACRTTRFDLGRDGSLSNRVHLNYPRGTFPDGMAFDAEGALWVICVLSNRLLRVAPDLTWTTLFEDVDRAELDRLASAHVEGRLTWDDISRSRGSRVSNLASVAFGGPDLKTLYLGGLGVEQVQVLRSPVAGVPLAHWGEA</sequence>
<accession>A0A7Z0DI48</accession>
<dbReference type="AlphaFoldDB" id="A0A7Z0DI48"/>
<name>A0A7Z0DI48_9ACTN</name>
<reference evidence="2 3" key="1">
    <citation type="submission" date="2020-07" db="EMBL/GenBank/DDBJ databases">
        <title>Sequencing the genomes of 1000 actinobacteria strains.</title>
        <authorList>
            <person name="Klenk H.-P."/>
        </authorList>
    </citation>
    <scope>NUCLEOTIDE SEQUENCE [LARGE SCALE GENOMIC DNA]</scope>
    <source>
        <strain evidence="2 3">DSM 26487</strain>
    </source>
</reference>
<dbReference type="InterPro" id="IPR013658">
    <property type="entry name" value="SGL"/>
</dbReference>
<dbReference type="PANTHER" id="PTHR47572:SF5">
    <property type="entry name" value="BLR2277 PROTEIN"/>
    <property type="match status" value="1"/>
</dbReference>
<dbReference type="EMBL" id="JACBZR010000001">
    <property type="protein sequence ID" value="NYI75872.1"/>
    <property type="molecule type" value="Genomic_DNA"/>
</dbReference>
<dbReference type="PANTHER" id="PTHR47572">
    <property type="entry name" value="LIPOPROTEIN-RELATED"/>
    <property type="match status" value="1"/>
</dbReference>
<evidence type="ECO:0000259" key="1">
    <source>
        <dbReference type="Pfam" id="PF08450"/>
    </source>
</evidence>
<dbReference type="InterPro" id="IPR011042">
    <property type="entry name" value="6-blade_b-propeller_TolB-like"/>
</dbReference>
<feature type="domain" description="SMP-30/Gluconolactonase/LRE-like region" evidence="1">
    <location>
        <begin position="61"/>
        <end position="239"/>
    </location>
</feature>
<gene>
    <name evidence="2" type="ORF">BJ988_000520</name>
</gene>
<organism evidence="2 3">
    <name type="scientific">Nocardioides panzhihuensis</name>
    <dbReference type="NCBI Taxonomy" id="860243"/>
    <lineage>
        <taxon>Bacteria</taxon>
        <taxon>Bacillati</taxon>
        <taxon>Actinomycetota</taxon>
        <taxon>Actinomycetes</taxon>
        <taxon>Propionibacteriales</taxon>
        <taxon>Nocardioidaceae</taxon>
        <taxon>Nocardioides</taxon>
    </lineage>
</organism>
<dbReference type="Proteomes" id="UP000564496">
    <property type="component" value="Unassembled WGS sequence"/>
</dbReference>
<keyword evidence="3" id="KW-1185">Reference proteome</keyword>
<dbReference type="SUPFAM" id="SSF63829">
    <property type="entry name" value="Calcium-dependent phosphotriesterase"/>
    <property type="match status" value="1"/>
</dbReference>